<keyword evidence="3" id="KW-1185">Reference proteome</keyword>
<dbReference type="InterPro" id="IPR009081">
    <property type="entry name" value="PP-bd_ACP"/>
</dbReference>
<dbReference type="Proteomes" id="UP000031523">
    <property type="component" value="Chromosome"/>
</dbReference>
<evidence type="ECO:0000259" key="1">
    <source>
        <dbReference type="PROSITE" id="PS50075"/>
    </source>
</evidence>
<sequence length="79" mass="8689">MSDTYPRLVQLLVKNFGFETDEVTPEDTFSKLELDSLALVELTLTVQQEFGIELSDDDLGADDTLGQAVKVIESKPVVA</sequence>
<proteinExistence type="predicted"/>
<dbReference type="Pfam" id="PF00550">
    <property type="entry name" value="PP-binding"/>
    <property type="match status" value="1"/>
</dbReference>
<dbReference type="KEGG" id="sals:SLNWT_4943"/>
<dbReference type="Gene3D" id="1.10.1200.10">
    <property type="entry name" value="ACP-like"/>
    <property type="match status" value="1"/>
</dbReference>
<dbReference type="InterPro" id="IPR036736">
    <property type="entry name" value="ACP-like_sf"/>
</dbReference>
<reference evidence="2 3" key="1">
    <citation type="submission" date="2015-01" db="EMBL/GenBank/DDBJ databases">
        <title>Enhanced salinomycin production by adjusting the supply of polyketide extender units in Streptomyce albus DSM 41398.</title>
        <authorList>
            <person name="Lu C."/>
        </authorList>
    </citation>
    <scope>NUCLEOTIDE SEQUENCE [LARGE SCALE GENOMIC DNA]</scope>
    <source>
        <strain evidence="3">ATCC 21838 / DSM 41398 / FERM P-419 / JCM 4703 / NBRC 107858</strain>
    </source>
</reference>
<name>A0A0B5EUC3_STRA4</name>
<dbReference type="EMBL" id="CP010519">
    <property type="protein sequence ID" value="AJE85319.1"/>
    <property type="molecule type" value="Genomic_DNA"/>
</dbReference>
<evidence type="ECO:0000313" key="3">
    <source>
        <dbReference type="Proteomes" id="UP000031523"/>
    </source>
</evidence>
<protein>
    <submittedName>
        <fullName evidence="2">Acyl carrier protein</fullName>
    </submittedName>
</protein>
<dbReference type="AlphaFoldDB" id="A0A0B5EUC3"/>
<organism evidence="2 3">
    <name type="scientific">Streptomyces albus (strain ATCC 21838 / DSM 41398 / FERM P-419 / JCM 4703 / NBRC 107858)</name>
    <dbReference type="NCBI Taxonomy" id="1081613"/>
    <lineage>
        <taxon>Bacteria</taxon>
        <taxon>Bacillati</taxon>
        <taxon>Actinomycetota</taxon>
        <taxon>Actinomycetes</taxon>
        <taxon>Kitasatosporales</taxon>
        <taxon>Streptomycetaceae</taxon>
        <taxon>Streptomyces</taxon>
    </lineage>
</organism>
<gene>
    <name evidence="2" type="ORF">SLNWT_4943</name>
</gene>
<dbReference type="PROSITE" id="PS50075">
    <property type="entry name" value="CARRIER"/>
    <property type="match status" value="1"/>
</dbReference>
<evidence type="ECO:0000313" key="2">
    <source>
        <dbReference type="EMBL" id="AJE85319.1"/>
    </source>
</evidence>
<feature type="domain" description="Carrier" evidence="1">
    <location>
        <begin position="1"/>
        <end position="76"/>
    </location>
</feature>
<dbReference type="SUPFAM" id="SSF47336">
    <property type="entry name" value="ACP-like"/>
    <property type="match status" value="1"/>
</dbReference>
<accession>A0A0B5EUC3</accession>